<dbReference type="Pfam" id="PF00550">
    <property type="entry name" value="PP-binding"/>
    <property type="match status" value="1"/>
</dbReference>
<dbReference type="Gene3D" id="1.10.1200.10">
    <property type="entry name" value="ACP-like"/>
    <property type="match status" value="1"/>
</dbReference>
<dbReference type="InterPro" id="IPR006162">
    <property type="entry name" value="Ppantetheine_attach_site"/>
</dbReference>
<dbReference type="Proteomes" id="UP000095349">
    <property type="component" value="Chromosome"/>
</dbReference>
<reference evidence="4 5" key="1">
    <citation type="submission" date="2016-09" db="EMBL/GenBank/DDBJ databases">
        <title>Streptomyces rubrolavendulae MJM4426 Genome sequencing and assembly.</title>
        <authorList>
            <person name="Kim J.-G."/>
        </authorList>
    </citation>
    <scope>NUCLEOTIDE SEQUENCE [LARGE SCALE GENOMIC DNA]</scope>
    <source>
        <strain evidence="4 5">MJM4426</strain>
    </source>
</reference>
<dbReference type="InterPro" id="IPR036736">
    <property type="entry name" value="ACP-like_sf"/>
</dbReference>
<dbReference type="STRING" id="285473.A4G23_02053"/>
<evidence type="ECO:0000313" key="5">
    <source>
        <dbReference type="Proteomes" id="UP000095349"/>
    </source>
</evidence>
<feature type="domain" description="Carrier" evidence="3">
    <location>
        <begin position="12"/>
        <end position="87"/>
    </location>
</feature>
<evidence type="ECO:0000256" key="2">
    <source>
        <dbReference type="ARBA" id="ARBA00022553"/>
    </source>
</evidence>
<accession>A0A1D8G185</accession>
<dbReference type="EMBL" id="CP017316">
    <property type="protein sequence ID" value="AOT59217.1"/>
    <property type="molecule type" value="Genomic_DNA"/>
</dbReference>
<keyword evidence="5" id="KW-1185">Reference proteome</keyword>
<protein>
    <submittedName>
        <fullName evidence="4">Linear gramicidin synthase subunit D</fullName>
    </submittedName>
</protein>
<evidence type="ECO:0000313" key="4">
    <source>
        <dbReference type="EMBL" id="AOT59217.1"/>
    </source>
</evidence>
<dbReference type="PATRIC" id="fig|285473.5.peg.2136"/>
<proteinExistence type="predicted"/>
<keyword evidence="1" id="KW-0596">Phosphopantetheine</keyword>
<dbReference type="PROSITE" id="PS00012">
    <property type="entry name" value="PHOSPHOPANTETHEINE"/>
    <property type="match status" value="1"/>
</dbReference>
<sequence length="89" mass="9921">MSETLSGTESVRSAEEVQRLTLEWVAEMLEEPEARPEDNFLDLGGHSMLALQLSERAKKEFGAEYDMEVLFEKSIADAAAELSTRAGRD</sequence>
<dbReference type="SUPFAM" id="SSF47336">
    <property type="entry name" value="ACP-like"/>
    <property type="match status" value="1"/>
</dbReference>
<dbReference type="PROSITE" id="PS50075">
    <property type="entry name" value="CARRIER"/>
    <property type="match status" value="1"/>
</dbReference>
<evidence type="ECO:0000259" key="3">
    <source>
        <dbReference type="PROSITE" id="PS50075"/>
    </source>
</evidence>
<dbReference type="OrthoDB" id="2085352at2"/>
<dbReference type="AlphaFoldDB" id="A0A1D8G185"/>
<dbReference type="KEGG" id="srn:A4G23_02053"/>
<dbReference type="RefSeq" id="WP_051839433.1">
    <property type="nucleotide sequence ID" value="NZ_CP017316.1"/>
</dbReference>
<keyword evidence="2" id="KW-0597">Phosphoprotein</keyword>
<organism evidence="4 5">
    <name type="scientific">Streptomyces rubrolavendulae</name>
    <dbReference type="NCBI Taxonomy" id="285473"/>
    <lineage>
        <taxon>Bacteria</taxon>
        <taxon>Bacillati</taxon>
        <taxon>Actinomycetota</taxon>
        <taxon>Actinomycetes</taxon>
        <taxon>Kitasatosporales</taxon>
        <taxon>Streptomycetaceae</taxon>
        <taxon>Streptomyces</taxon>
    </lineage>
</organism>
<gene>
    <name evidence="4" type="primary">lgrD_1</name>
    <name evidence="4" type="ORF">A4G23_02053</name>
</gene>
<dbReference type="GeneID" id="91403604"/>
<dbReference type="InterPro" id="IPR009081">
    <property type="entry name" value="PP-bd_ACP"/>
</dbReference>
<name>A0A1D8G185_9ACTN</name>
<evidence type="ECO:0000256" key="1">
    <source>
        <dbReference type="ARBA" id="ARBA00022450"/>
    </source>
</evidence>